<dbReference type="GO" id="GO:0016020">
    <property type="term" value="C:membrane"/>
    <property type="evidence" value="ECO:0007669"/>
    <property type="project" value="UniProtKB-SubCell"/>
</dbReference>
<dbReference type="Gene3D" id="1.20.120.1760">
    <property type="match status" value="1"/>
</dbReference>
<comment type="similarity">
    <text evidence="9">Belongs to the CDP-alcohol phosphatidyltransferase class-I family.</text>
</comment>
<keyword evidence="7" id="KW-0444">Lipid biosynthesis</keyword>
<feature type="transmembrane region" description="Helical" evidence="10">
    <location>
        <begin position="162"/>
        <end position="187"/>
    </location>
</feature>
<sequence>MKSKLSVLFNVPNIIGYIRFILICIAWKNITDAKIFLLFFGANCMLDMLDGIAARCLNQVSNYGAVLDVVVDIFGRGVTWCFLGKYGYVVPAWEWFVFACNHAQVRGVQWKEQFKLAPKLVKRVMSHNFKTPLGMLVMCGIFGLPIALYCDQYTTLPVIMPTVFSACLCILGIGRLLGFYVEAWCVVQHISKMLL</sequence>
<dbReference type="Pfam" id="PF01066">
    <property type="entry name" value="CDP-OH_P_transf"/>
    <property type="match status" value="1"/>
</dbReference>
<evidence type="ECO:0000256" key="3">
    <source>
        <dbReference type="ARBA" id="ARBA00022692"/>
    </source>
</evidence>
<keyword evidence="5" id="KW-0443">Lipid metabolism</keyword>
<reference evidence="11" key="1">
    <citation type="submission" date="2020-04" db="EMBL/GenBank/DDBJ databases">
        <authorList>
            <person name="Neveu A P."/>
        </authorList>
    </citation>
    <scope>NUCLEOTIDE SEQUENCE</scope>
    <source>
        <tissue evidence="11">Whole embryo</tissue>
    </source>
</reference>
<evidence type="ECO:0000256" key="2">
    <source>
        <dbReference type="ARBA" id="ARBA00022679"/>
    </source>
</evidence>
<dbReference type="GO" id="GO:0008654">
    <property type="term" value="P:phospholipid biosynthetic process"/>
    <property type="evidence" value="ECO:0007669"/>
    <property type="project" value="UniProtKB-KW"/>
</dbReference>
<comment type="subcellular location">
    <subcellularLocation>
        <location evidence="1">Membrane</location>
        <topology evidence="1">Multi-pass membrane protein</topology>
    </subcellularLocation>
</comment>
<dbReference type="PANTHER" id="PTHR15362:SF13">
    <property type="entry name" value="SI:CH1073-145M9.1"/>
    <property type="match status" value="1"/>
</dbReference>
<evidence type="ECO:0000256" key="4">
    <source>
        <dbReference type="ARBA" id="ARBA00022989"/>
    </source>
</evidence>
<feature type="transmembrane region" description="Helical" evidence="10">
    <location>
        <begin position="132"/>
        <end position="150"/>
    </location>
</feature>
<accession>A0A6F9D898</accession>
<protein>
    <submittedName>
        <fullName evidence="11">CDP-diacylglycerol--inositol 3-phosphatidyltransferase-like</fullName>
    </submittedName>
</protein>
<evidence type="ECO:0000256" key="9">
    <source>
        <dbReference type="RuleBase" id="RU003750"/>
    </source>
</evidence>
<evidence type="ECO:0000256" key="8">
    <source>
        <dbReference type="ARBA" id="ARBA00023264"/>
    </source>
</evidence>
<organism evidence="11">
    <name type="scientific">Phallusia mammillata</name>
    <dbReference type="NCBI Taxonomy" id="59560"/>
    <lineage>
        <taxon>Eukaryota</taxon>
        <taxon>Metazoa</taxon>
        <taxon>Chordata</taxon>
        <taxon>Tunicata</taxon>
        <taxon>Ascidiacea</taxon>
        <taxon>Phlebobranchia</taxon>
        <taxon>Ascidiidae</taxon>
        <taxon>Phallusia</taxon>
    </lineage>
</organism>
<evidence type="ECO:0000313" key="11">
    <source>
        <dbReference type="EMBL" id="CAB3229320.1"/>
    </source>
</evidence>
<evidence type="ECO:0000256" key="7">
    <source>
        <dbReference type="ARBA" id="ARBA00023209"/>
    </source>
</evidence>
<dbReference type="InterPro" id="IPR043130">
    <property type="entry name" value="CDP-OH_PTrfase_TM_dom"/>
</dbReference>
<name>A0A6F9D898_9ASCI</name>
<keyword evidence="2 9" id="KW-0808">Transferase</keyword>
<dbReference type="InterPro" id="IPR000462">
    <property type="entry name" value="CDP-OH_P_trans"/>
</dbReference>
<feature type="transmembrane region" description="Helical" evidence="10">
    <location>
        <begin position="6"/>
        <end position="27"/>
    </location>
</feature>
<keyword evidence="4 10" id="KW-1133">Transmembrane helix</keyword>
<evidence type="ECO:0000256" key="1">
    <source>
        <dbReference type="ARBA" id="ARBA00004141"/>
    </source>
</evidence>
<dbReference type="AlphaFoldDB" id="A0A6F9D898"/>
<gene>
    <name evidence="11" type="primary">Cdipt-002</name>
</gene>
<evidence type="ECO:0000256" key="10">
    <source>
        <dbReference type="SAM" id="Phobius"/>
    </source>
</evidence>
<proteinExistence type="evidence at transcript level"/>
<evidence type="ECO:0000256" key="6">
    <source>
        <dbReference type="ARBA" id="ARBA00023136"/>
    </source>
</evidence>
<keyword evidence="3 10" id="KW-0812">Transmembrane</keyword>
<keyword evidence="8" id="KW-1208">Phospholipid metabolism</keyword>
<keyword evidence="6 10" id="KW-0472">Membrane</keyword>
<dbReference type="InterPro" id="IPR048254">
    <property type="entry name" value="CDP_ALCOHOL_P_TRANSF_CS"/>
</dbReference>
<dbReference type="PANTHER" id="PTHR15362">
    <property type="entry name" value="PHOSPHATIDYLINOSITOL SYNTHASE"/>
    <property type="match status" value="1"/>
</dbReference>
<evidence type="ECO:0000256" key="5">
    <source>
        <dbReference type="ARBA" id="ARBA00023098"/>
    </source>
</evidence>
<dbReference type="PROSITE" id="PS00379">
    <property type="entry name" value="CDP_ALCOHOL_P_TRANSF"/>
    <property type="match status" value="1"/>
</dbReference>
<dbReference type="GO" id="GO:0016780">
    <property type="term" value="F:phosphotransferase activity, for other substituted phosphate groups"/>
    <property type="evidence" value="ECO:0007669"/>
    <property type="project" value="InterPro"/>
</dbReference>
<keyword evidence="7" id="KW-0594">Phospholipid biosynthesis</keyword>
<dbReference type="EMBL" id="LR783775">
    <property type="protein sequence ID" value="CAB3229320.1"/>
    <property type="molecule type" value="mRNA"/>
</dbReference>